<gene>
    <name evidence="1" type="ORF">MKS88_001365</name>
</gene>
<dbReference type="Proteomes" id="UP001056978">
    <property type="component" value="Chromosome 5"/>
</dbReference>
<keyword evidence="2" id="KW-1185">Reference proteome</keyword>
<name>A0ACB9YDV2_PLABR</name>
<proteinExistence type="predicted"/>
<evidence type="ECO:0000313" key="1">
    <source>
        <dbReference type="EMBL" id="KAI4840011.1"/>
    </source>
</evidence>
<protein>
    <submittedName>
        <fullName evidence="1">Mediator of RNA polymerase II transcription subunit 7</fullName>
    </submittedName>
</protein>
<comment type="caution">
    <text evidence="1">The sequence shown here is derived from an EMBL/GenBank/DDBJ whole genome shotgun (WGS) entry which is preliminary data.</text>
</comment>
<organism evidence="1 2">
    <name type="scientific">Plasmodium brasilianum</name>
    <dbReference type="NCBI Taxonomy" id="5824"/>
    <lineage>
        <taxon>Eukaryota</taxon>
        <taxon>Sar</taxon>
        <taxon>Alveolata</taxon>
        <taxon>Apicomplexa</taxon>
        <taxon>Aconoidasida</taxon>
        <taxon>Haemosporida</taxon>
        <taxon>Plasmodiidae</taxon>
        <taxon>Plasmodium</taxon>
        <taxon>Plasmodium (Plasmodium)</taxon>
    </lineage>
</organism>
<evidence type="ECO:0000313" key="2">
    <source>
        <dbReference type="Proteomes" id="UP001056978"/>
    </source>
</evidence>
<dbReference type="EMBL" id="CM043773">
    <property type="protein sequence ID" value="KAI4840011.1"/>
    <property type="molecule type" value="Genomic_DNA"/>
</dbReference>
<accession>A0ACB9YDV2</accession>
<reference evidence="1" key="1">
    <citation type="submission" date="2022-06" db="EMBL/GenBank/DDBJ databases">
        <title>The First Complete Genome of the Simian Malaria Parasite Plasmodium brasilianum.</title>
        <authorList>
            <person name="Bajic M."/>
            <person name="Ravishankar S."/>
        </authorList>
    </citation>
    <scope>NUCLEOTIDE SEQUENCE</scope>
    <source>
        <strain evidence="1">Bolivian I</strain>
    </source>
</reference>
<sequence length="712" mass="83068">MRGILLKGVNKLVFSDCLKKPMLEKGNHCRDENDLLIKVCASGINRIDILIKQNKYAHFPRNKCLGIEISGIIEESNCERFKKNDRVCSLLKYNGYCEYVLANSKHTMKIDNNTTMSMIEAASLPESFLTAYKLIYYIARFPLIGQDIITGVENINKRGRSDDEFDGKGIDGRDEKVDSEGMNRRDEKVDSEGMNRRDEKVDGKGMDRKDKKVDGEGMDSHKLTSLDKGNSDRGHHFKQFVKEERIKSINRITDNYFQNEEVNVLVYGSLSSVGINLLQLLNFEKKRNILKINKIIAVTSNEVKAKKALEVGATDYVFHNKENFVDSVLNITKKINLIFDCIGKSMFENNIKICTYDTVWILYGLLSGAKVNNFNLFHLINKRILLLNTTLYDRSDIYKEELINSFQYNLFPLLKHKILKPYIYQVLDIEQVEKAHYIIENNLNIGKVYKNNMTEKYVSGYPPPPYYYKEYADVGSDINRLIETNRSTKENNQSEDGKHPCFIKQIQEMYDVYDINKNVNVKLIEADSSYIKEKYDENKCKLLFGRPPPIALKNNYSSFGLNYNTERVIEELEPDELLYDEKKNLKEEFIRLYKMYKDCFFNLFDDIVNSRKDDKTKIKNLIKVHINLFHILAKLRYYQSINNIINVLKVQLKRRQIAIDKMKISLLNVYDYINFVQTNFSKSRMIKRGKKGVTKKGKKLKTKKEKSQRMES</sequence>